<sequence length="657" mass="72804">MRSTMKANHQYQISKFVQDLCERAPSMAQHLVQEILKHLANRSQPEAQVSKARGSSTNFQKSSKKRIQKDRPYQPPKPPAKQPTTCRDEAEDLDAVVKCRSMVGDDLVTDQPGHYNKSINQSANSRITDTRPLPECEEEISETVENVPQEGVQDQSTIDNSAPYQPNLEKMSIDQSSSSLETEKTQPLQKCEEDIPITVVEKVPQGGVQGQPVTSSNNTSTEIAPDLPKPTPSSNSAIGDEVHGQSSVAIDDSTENSQTACLPSLPGEVEQRETALPEIDGQASEAQAICSPQNTELHETTLSAPPPSTPVRQINRRLQSPFSDDQTVTPNTTIFTPTVSREVLSPPTEDDRTASPLERADLALPRGIQSPLSSTGQQLTKLSNAAPTQTQQVNREQLLPVQDRETTVPSSSTGEVPTICDMVAKTIQIIHTMSNRQELPSEAHSKILSTLRPSLDTTLTVPAVAERVIPSTSSSTSWSPSMWINMLEAAEAHSREAIILNMIERMGASKWYDAEHAEAEKEPPLTKKGRSRKRLASVELLVETGQSDLSRFFDSLESQAIITSEEISSLRAKYGRERGYLDTTVNRIIERISHVLAALEITDRPVFTKFGLSIPLYNKDTNVSYTIIYRKIKLTLTRRLIEEEFKYLNFRYAKILV</sequence>
<proteinExistence type="predicted"/>
<dbReference type="Proteomes" id="UP000824998">
    <property type="component" value="Unassembled WGS sequence"/>
</dbReference>
<accession>A0A9P7Y7U3</accession>
<feature type="region of interest" description="Disordered" evidence="1">
    <location>
        <begin position="203"/>
        <end position="243"/>
    </location>
</feature>
<organism evidence="2 3">
    <name type="scientific">Amylocarpus encephaloides</name>
    <dbReference type="NCBI Taxonomy" id="45428"/>
    <lineage>
        <taxon>Eukaryota</taxon>
        <taxon>Fungi</taxon>
        <taxon>Dikarya</taxon>
        <taxon>Ascomycota</taxon>
        <taxon>Pezizomycotina</taxon>
        <taxon>Leotiomycetes</taxon>
        <taxon>Helotiales</taxon>
        <taxon>Helotiales incertae sedis</taxon>
        <taxon>Amylocarpus</taxon>
    </lineage>
</organism>
<keyword evidence="3" id="KW-1185">Reference proteome</keyword>
<gene>
    <name evidence="2" type="ORF">BJ875DRAFT_447053</name>
</gene>
<dbReference type="OrthoDB" id="3555104at2759"/>
<feature type="compositionally biased region" description="Polar residues" evidence="1">
    <location>
        <begin position="211"/>
        <end position="222"/>
    </location>
</feature>
<feature type="compositionally biased region" description="Low complexity" evidence="1">
    <location>
        <begin position="327"/>
        <end position="339"/>
    </location>
</feature>
<feature type="compositionally biased region" description="Polar residues" evidence="1">
    <location>
        <begin position="370"/>
        <end position="395"/>
    </location>
</feature>
<evidence type="ECO:0000313" key="3">
    <source>
        <dbReference type="Proteomes" id="UP000824998"/>
    </source>
</evidence>
<name>A0A9P7Y7U3_9HELO</name>
<comment type="caution">
    <text evidence="2">The sequence shown here is derived from an EMBL/GenBank/DDBJ whole genome shotgun (WGS) entry which is preliminary data.</text>
</comment>
<dbReference type="EMBL" id="MU252008">
    <property type="protein sequence ID" value="KAG9228242.1"/>
    <property type="molecule type" value="Genomic_DNA"/>
</dbReference>
<feature type="region of interest" description="Disordered" evidence="1">
    <location>
        <begin position="322"/>
        <end position="415"/>
    </location>
</feature>
<protein>
    <submittedName>
        <fullName evidence="2">Uncharacterized protein</fullName>
    </submittedName>
</protein>
<feature type="compositionally biased region" description="Polar residues" evidence="1">
    <location>
        <begin position="152"/>
        <end position="164"/>
    </location>
</feature>
<feature type="region of interest" description="Disordered" evidence="1">
    <location>
        <begin position="145"/>
        <end position="166"/>
    </location>
</feature>
<feature type="compositionally biased region" description="Polar residues" evidence="1">
    <location>
        <begin position="43"/>
        <end position="61"/>
    </location>
</feature>
<evidence type="ECO:0000313" key="2">
    <source>
        <dbReference type="EMBL" id="KAG9228242.1"/>
    </source>
</evidence>
<feature type="compositionally biased region" description="Polar residues" evidence="1">
    <location>
        <begin position="117"/>
        <end position="126"/>
    </location>
</feature>
<reference evidence="2" key="1">
    <citation type="journal article" date="2021" name="IMA Fungus">
        <title>Genomic characterization of three marine fungi, including Emericellopsis atlantica sp. nov. with signatures of a generalist lifestyle and marine biomass degradation.</title>
        <authorList>
            <person name="Hagestad O.C."/>
            <person name="Hou L."/>
            <person name="Andersen J.H."/>
            <person name="Hansen E.H."/>
            <person name="Altermark B."/>
            <person name="Li C."/>
            <person name="Kuhnert E."/>
            <person name="Cox R.J."/>
            <person name="Crous P.W."/>
            <person name="Spatafora J.W."/>
            <person name="Lail K."/>
            <person name="Amirebrahimi M."/>
            <person name="Lipzen A."/>
            <person name="Pangilinan J."/>
            <person name="Andreopoulos W."/>
            <person name="Hayes R.D."/>
            <person name="Ng V."/>
            <person name="Grigoriev I.V."/>
            <person name="Jackson S.A."/>
            <person name="Sutton T.D.S."/>
            <person name="Dobson A.D.W."/>
            <person name="Rama T."/>
        </authorList>
    </citation>
    <scope>NUCLEOTIDE SEQUENCE</scope>
    <source>
        <strain evidence="2">TRa018bII</strain>
    </source>
</reference>
<feature type="region of interest" description="Disordered" evidence="1">
    <location>
        <begin position="106"/>
        <end position="126"/>
    </location>
</feature>
<feature type="region of interest" description="Disordered" evidence="1">
    <location>
        <begin position="43"/>
        <end position="88"/>
    </location>
</feature>
<dbReference type="AlphaFoldDB" id="A0A9P7Y7U3"/>
<feature type="compositionally biased region" description="Basic and acidic residues" evidence="1">
    <location>
        <begin position="349"/>
        <end position="361"/>
    </location>
</feature>
<evidence type="ECO:0000256" key="1">
    <source>
        <dbReference type="SAM" id="MobiDB-lite"/>
    </source>
</evidence>